<evidence type="ECO:0008006" key="4">
    <source>
        <dbReference type="Google" id="ProtNLM"/>
    </source>
</evidence>
<evidence type="ECO:0000256" key="1">
    <source>
        <dbReference type="SAM" id="SignalP"/>
    </source>
</evidence>
<proteinExistence type="predicted"/>
<dbReference type="Proteomes" id="UP000446768">
    <property type="component" value="Unassembled WGS sequence"/>
</dbReference>
<keyword evidence="3" id="KW-1185">Reference proteome</keyword>
<dbReference type="AlphaFoldDB" id="A0A7X2LUQ9"/>
<evidence type="ECO:0000313" key="2">
    <source>
        <dbReference type="EMBL" id="MRV73154.1"/>
    </source>
</evidence>
<dbReference type="EMBL" id="WKJJ01000009">
    <property type="protein sequence ID" value="MRV73154.1"/>
    <property type="molecule type" value="Genomic_DNA"/>
</dbReference>
<accession>A0A7X2LUQ9</accession>
<keyword evidence="1" id="KW-0732">Signal</keyword>
<feature type="chain" id="PRO_5031489982" description="DUF2796 domain-containing protein" evidence="1">
    <location>
        <begin position="21"/>
        <end position="186"/>
    </location>
</feature>
<protein>
    <recommendedName>
        <fullName evidence="4">DUF2796 domain-containing protein</fullName>
    </recommendedName>
</protein>
<dbReference type="RefSeq" id="WP_154375447.1">
    <property type="nucleotide sequence ID" value="NZ_WKJJ01000009.1"/>
</dbReference>
<name>A0A7X2LUQ9_9BURK</name>
<feature type="signal peptide" evidence="1">
    <location>
        <begin position="1"/>
        <end position="20"/>
    </location>
</feature>
<organism evidence="2 3">
    <name type="scientific">Pseudoduganella rivuli</name>
    <dbReference type="NCBI Taxonomy" id="2666085"/>
    <lineage>
        <taxon>Bacteria</taxon>
        <taxon>Pseudomonadati</taxon>
        <taxon>Pseudomonadota</taxon>
        <taxon>Betaproteobacteria</taxon>
        <taxon>Burkholderiales</taxon>
        <taxon>Oxalobacteraceae</taxon>
        <taxon>Telluria group</taxon>
        <taxon>Pseudoduganella</taxon>
    </lineage>
</organism>
<comment type="caution">
    <text evidence="2">The sequence shown here is derived from an EMBL/GenBank/DDBJ whole genome shotgun (WGS) entry which is preliminary data.</text>
</comment>
<sequence length="186" mass="20537">MKQWIAAVVLGLAGLAPCHAHEMEANRATLVLRDGGHLALTLYLDYAAALHQALAPGRPFEEFMLTHATMPAAQFQQALDGAHRKFEQGTRATLKAGLPVAFRGWQWPAAAQVQQKLRERAMLLVRTQGGHSHEAPLEVRAELAAGEDFHSLRMQFPAEFRDVLVVSYRPAQVWVKPDQASPAVVF</sequence>
<reference evidence="2 3" key="1">
    <citation type="submission" date="2019-11" db="EMBL/GenBank/DDBJ databases">
        <title>Novel species isolated from a subtropical stream in China.</title>
        <authorList>
            <person name="Lu H."/>
        </authorList>
    </citation>
    <scope>NUCLEOTIDE SEQUENCE [LARGE SCALE GENOMIC DNA]</scope>
    <source>
        <strain evidence="2 3">FT92W</strain>
    </source>
</reference>
<evidence type="ECO:0000313" key="3">
    <source>
        <dbReference type="Proteomes" id="UP000446768"/>
    </source>
</evidence>
<gene>
    <name evidence="2" type="ORF">GJ700_15700</name>
</gene>